<organism evidence="12 13">
    <name type="scientific">Patiria miniata</name>
    <name type="common">Bat star</name>
    <name type="synonym">Asterina miniata</name>
    <dbReference type="NCBI Taxonomy" id="46514"/>
    <lineage>
        <taxon>Eukaryota</taxon>
        <taxon>Metazoa</taxon>
        <taxon>Echinodermata</taxon>
        <taxon>Eleutherozoa</taxon>
        <taxon>Asterozoa</taxon>
        <taxon>Asteroidea</taxon>
        <taxon>Valvatacea</taxon>
        <taxon>Valvatida</taxon>
        <taxon>Asterinidae</taxon>
        <taxon>Patiria</taxon>
    </lineage>
</organism>
<accession>A0A914A1X4</accession>
<keyword evidence="5" id="KW-0378">Hydrolase</keyword>
<dbReference type="PANTHER" id="PTHR10655:SF68">
    <property type="entry name" value="PALMITOYL-PROTEIN HYDROLASE"/>
    <property type="match status" value="1"/>
</dbReference>
<dbReference type="FunFam" id="3.40.50.1820:FF:000010">
    <property type="entry name" value="Acyl-protein thioesterase 2"/>
    <property type="match status" value="1"/>
</dbReference>
<evidence type="ECO:0000256" key="4">
    <source>
        <dbReference type="ARBA" id="ARBA00022490"/>
    </source>
</evidence>
<keyword evidence="13" id="KW-1185">Reference proteome</keyword>
<dbReference type="PANTHER" id="PTHR10655">
    <property type="entry name" value="LYSOPHOSPHOLIPASE-RELATED"/>
    <property type="match status" value="1"/>
</dbReference>
<dbReference type="Proteomes" id="UP000887568">
    <property type="component" value="Unplaced"/>
</dbReference>
<name>A0A914A1X4_PATMI</name>
<keyword evidence="7" id="KW-0443">Lipid metabolism</keyword>
<dbReference type="GeneID" id="119728967"/>
<dbReference type="OrthoDB" id="2418081at2759"/>
<dbReference type="RefSeq" id="XP_038057361.1">
    <property type="nucleotide sequence ID" value="XM_038201433.1"/>
</dbReference>
<evidence type="ECO:0000256" key="5">
    <source>
        <dbReference type="ARBA" id="ARBA00022801"/>
    </source>
</evidence>
<dbReference type="InterPro" id="IPR003140">
    <property type="entry name" value="PLipase/COase/thioEstase"/>
</dbReference>
<dbReference type="GO" id="GO:0008474">
    <property type="term" value="F:palmitoyl-(protein) hydrolase activity"/>
    <property type="evidence" value="ECO:0007669"/>
    <property type="project" value="UniProtKB-EC"/>
</dbReference>
<evidence type="ECO:0000313" key="12">
    <source>
        <dbReference type="EnsemblMetazoa" id="XP_038057361.1"/>
    </source>
</evidence>
<comment type="catalytic activity">
    <reaction evidence="10">
        <text>1-hexadecanoyl-sn-glycero-3-phosphocholine + H2O = sn-glycerol 3-phosphocholine + hexadecanoate + H(+)</text>
        <dbReference type="Rhea" id="RHEA:40435"/>
        <dbReference type="ChEBI" id="CHEBI:7896"/>
        <dbReference type="ChEBI" id="CHEBI:15377"/>
        <dbReference type="ChEBI" id="CHEBI:15378"/>
        <dbReference type="ChEBI" id="CHEBI:16870"/>
        <dbReference type="ChEBI" id="CHEBI:72998"/>
    </reaction>
    <physiologicalReaction direction="left-to-right" evidence="10">
        <dbReference type="Rhea" id="RHEA:40436"/>
    </physiologicalReaction>
</comment>
<dbReference type="GO" id="GO:0005737">
    <property type="term" value="C:cytoplasm"/>
    <property type="evidence" value="ECO:0007669"/>
    <property type="project" value="UniProtKB-SubCell"/>
</dbReference>
<feature type="domain" description="Phospholipase/carboxylesterase/thioesterase" evidence="11">
    <location>
        <begin position="54"/>
        <end position="269"/>
    </location>
</feature>
<dbReference type="EnsemblMetazoa" id="XM_038201433.1">
    <property type="protein sequence ID" value="XP_038057361.1"/>
    <property type="gene ID" value="LOC119728967"/>
</dbReference>
<dbReference type="OMA" id="LMFRTYN"/>
<keyword evidence="4" id="KW-0963">Cytoplasm</keyword>
<evidence type="ECO:0000256" key="1">
    <source>
        <dbReference type="ARBA" id="ARBA00004496"/>
    </source>
</evidence>
<comment type="subcellular location">
    <subcellularLocation>
        <location evidence="1">Cytoplasm</location>
    </subcellularLocation>
</comment>
<reference evidence="12" key="1">
    <citation type="submission" date="2022-11" db="UniProtKB">
        <authorList>
            <consortium name="EnsemblMetazoa"/>
        </authorList>
    </citation>
    <scope>IDENTIFICATION</scope>
</reference>
<dbReference type="InterPro" id="IPR050565">
    <property type="entry name" value="LYPA1-2/EST-like"/>
</dbReference>
<evidence type="ECO:0000256" key="10">
    <source>
        <dbReference type="ARBA" id="ARBA00048656"/>
    </source>
</evidence>
<dbReference type="SUPFAM" id="SSF53474">
    <property type="entry name" value="alpha/beta-Hydrolases"/>
    <property type="match status" value="1"/>
</dbReference>
<keyword evidence="6" id="KW-0276">Fatty acid metabolism</keyword>
<dbReference type="InterPro" id="IPR029058">
    <property type="entry name" value="AB_hydrolase_fold"/>
</dbReference>
<dbReference type="Pfam" id="PF02230">
    <property type="entry name" value="Abhydrolase_2"/>
    <property type="match status" value="1"/>
</dbReference>
<dbReference type="EC" id="3.1.2.22" evidence="3"/>
<evidence type="ECO:0000256" key="6">
    <source>
        <dbReference type="ARBA" id="ARBA00022832"/>
    </source>
</evidence>
<evidence type="ECO:0000256" key="8">
    <source>
        <dbReference type="ARBA" id="ARBA00031195"/>
    </source>
</evidence>
<evidence type="ECO:0000256" key="3">
    <source>
        <dbReference type="ARBA" id="ARBA00012423"/>
    </source>
</evidence>
<comment type="similarity">
    <text evidence="2">Belongs to the AB hydrolase superfamily. AB hydrolase 2 family.</text>
</comment>
<dbReference type="GO" id="GO:0052689">
    <property type="term" value="F:carboxylic ester hydrolase activity"/>
    <property type="evidence" value="ECO:0007669"/>
    <property type="project" value="TreeGrafter"/>
</dbReference>
<dbReference type="Gene3D" id="3.40.50.1820">
    <property type="entry name" value="alpha/beta hydrolase"/>
    <property type="match status" value="1"/>
</dbReference>
<protein>
    <recommendedName>
        <fullName evidence="3">palmitoyl-protein hydrolase</fullName>
        <ecNumber evidence="3">3.1.2.22</ecNumber>
    </recommendedName>
    <alternativeName>
        <fullName evidence="8">Palmitoyl-protein hydrolase</fullName>
    </alternativeName>
</protein>
<evidence type="ECO:0000256" key="7">
    <source>
        <dbReference type="ARBA" id="ARBA00023098"/>
    </source>
</evidence>
<evidence type="ECO:0000313" key="13">
    <source>
        <dbReference type="Proteomes" id="UP000887568"/>
    </source>
</evidence>
<proteinExistence type="inferred from homology"/>
<sequence length="279" mass="30017">MFLRAVGKHLAASSLSCRPTSVFSLLTASLFVVRTLCSGGKRAFMCGNSASSMAKPVVVQASGPHTASLIFLHGLGDTGHGWAAGFEDIGRSTNLQHVKIICPTAPTIPVSLNMGMAMPAWFDIRSLRFDDKQDEARILESSQLLNSLIEEEEKSGIPSNRIVIGGFSQGGAIALYTALTTERQLGGILALSTWLPLHEQFPERLAGSSLDCPVLQCHGDADPVVNFAFGQMTREKLKTICSNHTFHKYSGLGHSSCPKEMDDVRDFLVSVLPSPSSKN</sequence>
<evidence type="ECO:0000259" key="11">
    <source>
        <dbReference type="Pfam" id="PF02230"/>
    </source>
</evidence>
<evidence type="ECO:0000256" key="2">
    <source>
        <dbReference type="ARBA" id="ARBA00006499"/>
    </source>
</evidence>
<dbReference type="GO" id="GO:0006631">
    <property type="term" value="P:fatty acid metabolic process"/>
    <property type="evidence" value="ECO:0007669"/>
    <property type="project" value="UniProtKB-KW"/>
</dbReference>
<evidence type="ECO:0000256" key="9">
    <source>
        <dbReference type="ARBA" id="ARBA00047337"/>
    </source>
</evidence>
<comment type="catalytic activity">
    <reaction evidence="9">
        <text>S-hexadecanoyl-L-cysteinyl-[protein] + H2O = L-cysteinyl-[protein] + hexadecanoate + H(+)</text>
        <dbReference type="Rhea" id="RHEA:19233"/>
        <dbReference type="Rhea" id="RHEA-COMP:10131"/>
        <dbReference type="Rhea" id="RHEA-COMP:11032"/>
        <dbReference type="ChEBI" id="CHEBI:7896"/>
        <dbReference type="ChEBI" id="CHEBI:15377"/>
        <dbReference type="ChEBI" id="CHEBI:15378"/>
        <dbReference type="ChEBI" id="CHEBI:29950"/>
        <dbReference type="ChEBI" id="CHEBI:74151"/>
        <dbReference type="EC" id="3.1.2.22"/>
    </reaction>
</comment>
<dbReference type="AlphaFoldDB" id="A0A914A1X4"/>